<feature type="domain" description="DNA helicase Pif1-like DEAD-box helicase" evidence="1">
    <location>
        <begin position="5"/>
        <end position="188"/>
    </location>
</feature>
<dbReference type="RefSeq" id="YP_009855816.1">
    <property type="nucleotide sequence ID" value="NC_048847.1"/>
</dbReference>
<dbReference type="Pfam" id="PF05970">
    <property type="entry name" value="PIF1"/>
    <property type="match status" value="1"/>
</dbReference>
<dbReference type="Gene3D" id="3.40.50.300">
    <property type="entry name" value="P-loop containing nucleotide triphosphate hydrolases"/>
    <property type="match status" value="1"/>
</dbReference>
<dbReference type="InterPro" id="IPR010285">
    <property type="entry name" value="DNA_helicase_pif1-like_DEAD"/>
</dbReference>
<dbReference type="PANTHER" id="PTHR47642:SF5">
    <property type="entry name" value="ATP-DEPENDENT DNA HELICASE"/>
    <property type="match status" value="1"/>
</dbReference>
<keyword evidence="2" id="KW-0378">Hydrolase</keyword>
<organism evidence="2 3">
    <name type="scientific">Alteromonas phage vB_AmeM_PT11-V22</name>
    <dbReference type="NCBI Taxonomy" id="2704031"/>
    <lineage>
        <taxon>Viruses</taxon>
        <taxon>Duplodnaviria</taxon>
        <taxon>Heunggongvirae</taxon>
        <taxon>Uroviricota</taxon>
        <taxon>Caudoviricetes</taxon>
        <taxon>Myoalterovirus</taxon>
        <taxon>Myoalterovirus PT11V22</taxon>
    </lineage>
</organism>
<keyword evidence="3" id="KW-1185">Reference proteome</keyword>
<dbReference type="Proteomes" id="UP000479357">
    <property type="component" value="Segment"/>
</dbReference>
<dbReference type="InterPro" id="IPR027417">
    <property type="entry name" value="P-loop_NTPase"/>
</dbReference>
<evidence type="ECO:0000313" key="2">
    <source>
        <dbReference type="EMBL" id="QHZ59862.1"/>
    </source>
</evidence>
<sequence>MGITLSQEQELALSKIREGKNVLLTAEAGCGKSVVIDHILDPNTILCAPTGIAALNIKGATCHRTFGLPLGVPTAQDFMSASRKAKDLFGVYSPAKRIVIDEISCLRMDMFELINSKLQMIRGNKKIFGGLQMIVVGDFFQIDPVITSYEEEAYYSEYSSPFCFKSEAFQFELVELTKVFRQQDERQAKMLSSIRQKDKNYKFALDTIIKESTPYVPNEDVTVLCNYKADVRKYNRKYFKRLETPIFTYQARIEDVLTEDKWTDSTVGHKVELREGARVMFKANDENGEYVNGEKGIVTYVDNVMVRVKKQSGREVTVLPNTWEKYNYRNKLGNLEKEVVSKFTQIPLELAYAQSVHVSQGQTLNNVAIDIGRGCFSHGQLYVALSRVKDLKSIAFVKEPTYDDVIVHKDVKQFYRSLRNETK</sequence>
<dbReference type="Gene3D" id="2.30.30.940">
    <property type="match status" value="1"/>
</dbReference>
<dbReference type="GO" id="GO:0003678">
    <property type="term" value="F:DNA helicase activity"/>
    <property type="evidence" value="ECO:0007669"/>
    <property type="project" value="InterPro"/>
</dbReference>
<keyword evidence="2" id="KW-0547">Nucleotide-binding</keyword>
<reference evidence="2 3" key="1">
    <citation type="submission" date="2019-12" db="EMBL/GenBank/DDBJ databases">
        <title>Alteromonas phage V22 represents a new genus of marine bacteriophages that requires a novel tail fiber chaperone for host recognition.</title>
        <authorList>
            <person name="Gonzalez-Serrano R."/>
            <person name="Dunne M."/>
            <person name="Rosselli R."/>
            <person name="Martin-Cuadrado A.-B."/>
            <person name="Grosboillot V."/>
            <person name="Zinsli L."/>
            <person name="Roda-Garcia J.J."/>
            <person name="Loessner M.J."/>
            <person name="Rodriguez-Valera F."/>
        </authorList>
    </citation>
    <scope>NUCLEOTIDE SEQUENCE [LARGE SCALE GENOMIC DNA]</scope>
</reference>
<dbReference type="CDD" id="cd18809">
    <property type="entry name" value="SF1_C_RecD"/>
    <property type="match status" value="1"/>
</dbReference>
<accession>A0A6C0R335</accession>
<dbReference type="GeneID" id="55626556"/>
<keyword evidence="2" id="KW-0347">Helicase</keyword>
<dbReference type="KEGG" id="vg:55626556"/>
<dbReference type="GO" id="GO:0000723">
    <property type="term" value="P:telomere maintenance"/>
    <property type="evidence" value="ECO:0007669"/>
    <property type="project" value="InterPro"/>
</dbReference>
<keyword evidence="2" id="KW-0067">ATP-binding</keyword>
<proteinExistence type="predicted"/>
<dbReference type="EMBL" id="MN877442">
    <property type="protein sequence ID" value="QHZ59862.1"/>
    <property type="molecule type" value="Genomic_DNA"/>
</dbReference>
<evidence type="ECO:0000259" key="1">
    <source>
        <dbReference type="Pfam" id="PF05970"/>
    </source>
</evidence>
<dbReference type="GO" id="GO:0006281">
    <property type="term" value="P:DNA repair"/>
    <property type="evidence" value="ECO:0007669"/>
    <property type="project" value="InterPro"/>
</dbReference>
<dbReference type="PANTHER" id="PTHR47642">
    <property type="entry name" value="ATP-DEPENDENT DNA HELICASE"/>
    <property type="match status" value="1"/>
</dbReference>
<dbReference type="InterPro" id="IPR051055">
    <property type="entry name" value="PIF1_helicase"/>
</dbReference>
<evidence type="ECO:0000313" key="3">
    <source>
        <dbReference type="Proteomes" id="UP000479357"/>
    </source>
</evidence>
<name>A0A6C0R335_9CAUD</name>
<protein>
    <submittedName>
        <fullName evidence="2">Helicase</fullName>
    </submittedName>
</protein>
<dbReference type="SUPFAM" id="SSF52540">
    <property type="entry name" value="P-loop containing nucleoside triphosphate hydrolases"/>
    <property type="match status" value="2"/>
</dbReference>